<dbReference type="Pfam" id="PF13416">
    <property type="entry name" value="SBP_bac_8"/>
    <property type="match status" value="1"/>
</dbReference>
<protein>
    <submittedName>
        <fullName evidence="7">Extracellular solute-binding protein</fullName>
    </submittedName>
</protein>
<keyword evidence="2 6" id="KW-0732">Signal</keyword>
<dbReference type="RefSeq" id="WP_227530070.1">
    <property type="nucleotide sequence ID" value="NZ_JAGTTM010000001.1"/>
</dbReference>
<dbReference type="AlphaFoldDB" id="A0A9X1LNC8"/>
<keyword evidence="1" id="KW-1003">Cell membrane</keyword>
<dbReference type="PANTHER" id="PTHR43649">
    <property type="entry name" value="ARABINOSE-BINDING PROTEIN-RELATED"/>
    <property type="match status" value="1"/>
</dbReference>
<dbReference type="SUPFAM" id="SSF53850">
    <property type="entry name" value="Periplasmic binding protein-like II"/>
    <property type="match status" value="1"/>
</dbReference>
<proteinExistence type="predicted"/>
<dbReference type="Gene3D" id="3.40.190.10">
    <property type="entry name" value="Periplasmic binding protein-like II"/>
    <property type="match status" value="2"/>
</dbReference>
<comment type="caution">
    <text evidence="7">The sequence shown here is derived from an EMBL/GenBank/DDBJ whole genome shotgun (WGS) entry which is preliminary data.</text>
</comment>
<dbReference type="InterPro" id="IPR006059">
    <property type="entry name" value="SBP"/>
</dbReference>
<gene>
    <name evidence="7" type="ORF">KEC56_04940</name>
</gene>
<keyword evidence="3" id="KW-0472">Membrane</keyword>
<accession>A0A9X1LNC8</accession>
<dbReference type="Proteomes" id="UP001139289">
    <property type="component" value="Unassembled WGS sequence"/>
</dbReference>
<evidence type="ECO:0000313" key="7">
    <source>
        <dbReference type="EMBL" id="MCC2028869.1"/>
    </source>
</evidence>
<dbReference type="EMBL" id="JAGTTM010000001">
    <property type="protein sequence ID" value="MCC2028869.1"/>
    <property type="molecule type" value="Genomic_DNA"/>
</dbReference>
<dbReference type="InterPro" id="IPR050490">
    <property type="entry name" value="Bact_solute-bd_prot1"/>
</dbReference>
<keyword evidence="5" id="KW-0449">Lipoprotein</keyword>
<keyword evidence="8" id="KW-1185">Reference proteome</keyword>
<reference evidence="7" key="1">
    <citation type="submission" date="2021-04" db="EMBL/GenBank/DDBJ databases">
        <title>Microbacterium tenobrionis sp. nov. and Microbacterium allomyrinae sp. nov., isolated from larvae of Tenobrio molitor and Allomyrina dichotoma, respectively.</title>
        <authorList>
            <person name="Lee S.D."/>
        </authorList>
    </citation>
    <scope>NUCLEOTIDE SEQUENCE</scope>
    <source>
        <strain evidence="7">YMB-B2</strain>
    </source>
</reference>
<dbReference type="PANTHER" id="PTHR43649:SF33">
    <property type="entry name" value="POLYGALACTURONAN_RHAMNOGALACTURONAN-BINDING PROTEIN YTCQ"/>
    <property type="match status" value="1"/>
</dbReference>
<sequence length="432" mass="46215">MHVPPHSRRARSLAAISVLAIGAATLAACAPASDGTGSEPIDLETPAVGTIEVWTQGADGADLPEIFATFEEENPDVTIKLSEVPEAEFASKITAAIAAGTVPDLIYGYTQTFATLLSTEGFAPVPDGVVEKEDFFENIWELSVIDDTAYGVPWYAYANSSIYRSDLAEQANVKIPETWDEVIAYSEGVQAEGVEFPVVLPIAWNTYTAGVLDVLAHQNNSALINDDNTEWTINEPANVEALEYFASFIQDGLASADGPAFLDIVPWISQGRAAAMPDSGTWFTGWLDEANGEGWSAEHITIAPNPIPEGGTPAATLGGGSWFVPIDADNPTEAWQLVHFMSQPETQVEWYKIFGSFPAVKAAWDDPALEGTPLLETTRESLNYAVSTPNVATWPEVSQIIASEMEKVARGTSTAEDALDAAQERAAAIGTE</sequence>
<keyword evidence="4" id="KW-0564">Palmitate</keyword>
<evidence type="ECO:0000256" key="6">
    <source>
        <dbReference type="SAM" id="SignalP"/>
    </source>
</evidence>
<feature type="chain" id="PRO_5040885212" evidence="6">
    <location>
        <begin position="33"/>
        <end position="432"/>
    </location>
</feature>
<feature type="signal peptide" evidence="6">
    <location>
        <begin position="1"/>
        <end position="32"/>
    </location>
</feature>
<evidence type="ECO:0000256" key="2">
    <source>
        <dbReference type="ARBA" id="ARBA00022729"/>
    </source>
</evidence>
<evidence type="ECO:0000256" key="4">
    <source>
        <dbReference type="ARBA" id="ARBA00023139"/>
    </source>
</evidence>
<name>A0A9X1LNC8_9MICO</name>
<evidence type="ECO:0000313" key="8">
    <source>
        <dbReference type="Proteomes" id="UP001139289"/>
    </source>
</evidence>
<evidence type="ECO:0000256" key="5">
    <source>
        <dbReference type="ARBA" id="ARBA00023288"/>
    </source>
</evidence>
<evidence type="ECO:0000256" key="3">
    <source>
        <dbReference type="ARBA" id="ARBA00023136"/>
    </source>
</evidence>
<evidence type="ECO:0000256" key="1">
    <source>
        <dbReference type="ARBA" id="ARBA00022475"/>
    </source>
</evidence>
<organism evidence="7 8">
    <name type="scientific">Microbacterium tenebrionis</name>
    <dbReference type="NCBI Taxonomy" id="2830665"/>
    <lineage>
        <taxon>Bacteria</taxon>
        <taxon>Bacillati</taxon>
        <taxon>Actinomycetota</taxon>
        <taxon>Actinomycetes</taxon>
        <taxon>Micrococcales</taxon>
        <taxon>Microbacteriaceae</taxon>
        <taxon>Microbacterium</taxon>
    </lineage>
</organism>